<dbReference type="EMBL" id="CP120682">
    <property type="protein sequence ID" value="WKN40248.1"/>
    <property type="molecule type" value="Genomic_DNA"/>
</dbReference>
<keyword evidence="1" id="KW-1133">Transmembrane helix</keyword>
<keyword evidence="1" id="KW-0472">Membrane</keyword>
<protein>
    <submittedName>
        <fullName evidence="2">Uncharacterized protein</fullName>
    </submittedName>
</protein>
<feature type="transmembrane region" description="Helical" evidence="1">
    <location>
        <begin position="28"/>
        <end position="47"/>
    </location>
</feature>
<organism evidence="2">
    <name type="scientific">Roseihalotalea indica</name>
    <dbReference type="NCBI Taxonomy" id="2867963"/>
    <lineage>
        <taxon>Bacteria</taxon>
        <taxon>Pseudomonadati</taxon>
        <taxon>Bacteroidota</taxon>
        <taxon>Cytophagia</taxon>
        <taxon>Cytophagales</taxon>
        <taxon>Catalimonadaceae</taxon>
        <taxon>Roseihalotalea</taxon>
    </lineage>
</organism>
<evidence type="ECO:0000256" key="1">
    <source>
        <dbReference type="SAM" id="Phobius"/>
    </source>
</evidence>
<dbReference type="AlphaFoldDB" id="A0AA49PZI9"/>
<gene>
    <name evidence="2" type="ORF">K4G66_16260</name>
</gene>
<sequence>MTDQEQQEHIKEYSERHRFWANQALSQLGYSINLFTTLGLALLTYLFKIRENYGEIRIGYNQPIDWTITFYVSSLTFSVTTVILGLISVTSRLYDIRITRHLIWTRKRAMKNSKWFLPEGFIDLTKSSKIGNYIKTLTIKIRWIETEHLKNKDVLKLKFNDLRIQAKLLGELAWGSHKLQLLTIFLSILLYGLT</sequence>
<feature type="transmembrane region" description="Helical" evidence="1">
    <location>
        <begin position="68"/>
        <end position="87"/>
    </location>
</feature>
<proteinExistence type="predicted"/>
<reference evidence="2" key="2">
    <citation type="journal article" date="2024" name="Antonie Van Leeuwenhoek">
        <title>Roseihalotalea indica gen. nov., sp. nov., a halophilic Bacteroidetes from mesopelagic Southwest Indian Ocean with higher carbohydrate metabolic potential.</title>
        <authorList>
            <person name="Chen B."/>
            <person name="Zhang M."/>
            <person name="Lin D."/>
            <person name="Ye J."/>
            <person name="Tang K."/>
        </authorList>
    </citation>
    <scope>NUCLEOTIDE SEQUENCE</scope>
    <source>
        <strain evidence="2">TK19036</strain>
    </source>
</reference>
<accession>A0AA49PZI9</accession>
<keyword evidence="1" id="KW-0812">Transmembrane</keyword>
<name>A0AA49PZI9_9BACT</name>
<reference evidence="2" key="1">
    <citation type="journal article" date="2023" name="Comput. Struct. Biotechnol. J.">
        <title>Discovery of a novel marine Bacteroidetes with a rich repertoire of carbohydrate-active enzymes.</title>
        <authorList>
            <person name="Chen B."/>
            <person name="Liu G."/>
            <person name="Chen Q."/>
            <person name="Wang H."/>
            <person name="Liu L."/>
            <person name="Tang K."/>
        </authorList>
    </citation>
    <scope>NUCLEOTIDE SEQUENCE</scope>
    <source>
        <strain evidence="2">TK19036</strain>
    </source>
</reference>
<evidence type="ECO:0000313" key="2">
    <source>
        <dbReference type="EMBL" id="WKN40248.1"/>
    </source>
</evidence>